<dbReference type="Gene3D" id="1.10.10.10">
    <property type="entry name" value="Winged helix-like DNA-binding domain superfamily/Winged helix DNA-binding domain"/>
    <property type="match status" value="1"/>
</dbReference>
<dbReference type="Proteomes" id="UP001597119">
    <property type="component" value="Unassembled WGS sequence"/>
</dbReference>
<dbReference type="InterPro" id="IPR036388">
    <property type="entry name" value="WH-like_DNA-bd_sf"/>
</dbReference>
<dbReference type="EMBL" id="JBHUDJ010000003">
    <property type="protein sequence ID" value="MFD1587524.1"/>
    <property type="molecule type" value="Genomic_DNA"/>
</dbReference>
<dbReference type="AlphaFoldDB" id="A0ABD6CDT2"/>
<keyword evidence="3" id="KW-1185">Reference proteome</keyword>
<name>A0ABD6CDT2_9EURY</name>
<comment type="caution">
    <text evidence="2">The sequence shown here is derived from an EMBL/GenBank/DDBJ whole genome shotgun (WGS) entry which is preliminary data.</text>
</comment>
<feature type="coiled-coil region" evidence="1">
    <location>
        <begin position="95"/>
        <end position="157"/>
    </location>
</feature>
<dbReference type="RefSeq" id="WP_247373166.1">
    <property type="nucleotide sequence ID" value="NZ_JALLGV010000001.1"/>
</dbReference>
<sequence length="161" mass="17576">MSPTLSELQDVLDWEAIVTLQAIDEADGATVETVVETTGLDRDAAENRCQQLDTLGLVTSPEASEGDVYEITGAGHGAIGDGLYDDYDLVGDADIDELAEQVAELLDRRDALKAELESLRDDAEETRVRAERQFGDRDDVTEEFESLAADLRTLEQALEEA</sequence>
<keyword evidence="1" id="KW-0175">Coiled coil</keyword>
<evidence type="ECO:0000313" key="3">
    <source>
        <dbReference type="Proteomes" id="UP001597119"/>
    </source>
</evidence>
<accession>A0ABD6CDT2</accession>
<proteinExistence type="predicted"/>
<protein>
    <submittedName>
        <fullName evidence="2">Uncharacterized protein</fullName>
    </submittedName>
</protein>
<organism evidence="2 3">
    <name type="scientific">Halorientalis brevis</name>
    <dbReference type="NCBI Taxonomy" id="1126241"/>
    <lineage>
        <taxon>Archaea</taxon>
        <taxon>Methanobacteriati</taxon>
        <taxon>Methanobacteriota</taxon>
        <taxon>Stenosarchaea group</taxon>
        <taxon>Halobacteria</taxon>
        <taxon>Halobacteriales</taxon>
        <taxon>Haloarculaceae</taxon>
        <taxon>Halorientalis</taxon>
    </lineage>
</organism>
<evidence type="ECO:0000256" key="1">
    <source>
        <dbReference type="SAM" id="Coils"/>
    </source>
</evidence>
<evidence type="ECO:0000313" key="2">
    <source>
        <dbReference type="EMBL" id="MFD1587524.1"/>
    </source>
</evidence>
<reference evidence="2 3" key="1">
    <citation type="journal article" date="2019" name="Int. J. Syst. Evol. Microbiol.">
        <title>The Global Catalogue of Microorganisms (GCM) 10K type strain sequencing project: providing services to taxonomists for standard genome sequencing and annotation.</title>
        <authorList>
            <consortium name="The Broad Institute Genomics Platform"/>
            <consortium name="The Broad Institute Genome Sequencing Center for Infectious Disease"/>
            <person name="Wu L."/>
            <person name="Ma J."/>
        </authorList>
    </citation>
    <scope>NUCLEOTIDE SEQUENCE [LARGE SCALE GENOMIC DNA]</scope>
    <source>
        <strain evidence="2 3">CGMCC 1.12125</strain>
    </source>
</reference>
<gene>
    <name evidence="2" type="ORF">ACFR9U_11055</name>
</gene>